<dbReference type="SUPFAM" id="SSF54060">
    <property type="entry name" value="His-Me finger endonucleases"/>
    <property type="match status" value="1"/>
</dbReference>
<gene>
    <name evidence="2" type="ORF">CLHUN_02250</name>
</gene>
<keyword evidence="3" id="KW-1185">Reference proteome</keyword>
<evidence type="ECO:0000313" key="3">
    <source>
        <dbReference type="Proteomes" id="UP000191554"/>
    </source>
</evidence>
<dbReference type="AlphaFoldDB" id="A0A1V4SR79"/>
<dbReference type="STRING" id="48256.CLHUN_02250"/>
<dbReference type="InterPro" id="IPR003615">
    <property type="entry name" value="HNH_nuc"/>
</dbReference>
<proteinExistence type="predicted"/>
<sequence>MRNKYEIRGDVTTIFIDKIDGSRLEVLIDTADFELVGSVPMKWTVNGSQNKRRRNLYATGRTYVIGEKRKFLQMHRLIMNAKPGYDIDHINHNTLDNRRCNLRAVPVGKNIQNRKQATRKSQTGIRGVYPVKNTPGVYVADCRVGGKTIYLGRFTDIKVAEKAVIEARAKYLPYSEEALKASS</sequence>
<reference evidence="2 3" key="1">
    <citation type="submission" date="2017-03" db="EMBL/GenBank/DDBJ databases">
        <title>Genome sequence of Clostridium hungatei DSM 14427.</title>
        <authorList>
            <person name="Poehlein A."/>
            <person name="Daniel R."/>
        </authorList>
    </citation>
    <scope>NUCLEOTIDE SEQUENCE [LARGE SCALE GENOMIC DNA]</scope>
    <source>
        <strain evidence="2 3">DSM 14427</strain>
    </source>
</reference>
<feature type="domain" description="HNH nuclease" evidence="1">
    <location>
        <begin position="75"/>
        <end position="106"/>
    </location>
</feature>
<evidence type="ECO:0000313" key="2">
    <source>
        <dbReference type="EMBL" id="OPX46409.1"/>
    </source>
</evidence>
<dbReference type="InterPro" id="IPR044925">
    <property type="entry name" value="His-Me_finger_sf"/>
</dbReference>
<accession>A0A1V4SR79</accession>
<organism evidence="2 3">
    <name type="scientific">Ruminiclostridium hungatei</name>
    <name type="common">Clostridium hungatei</name>
    <dbReference type="NCBI Taxonomy" id="48256"/>
    <lineage>
        <taxon>Bacteria</taxon>
        <taxon>Bacillati</taxon>
        <taxon>Bacillota</taxon>
        <taxon>Clostridia</taxon>
        <taxon>Eubacteriales</taxon>
        <taxon>Oscillospiraceae</taxon>
        <taxon>Ruminiclostridium</taxon>
    </lineage>
</organism>
<protein>
    <recommendedName>
        <fullName evidence="1">HNH nuclease domain-containing protein</fullName>
    </recommendedName>
</protein>
<dbReference type="Pfam" id="PF13392">
    <property type="entry name" value="HNH_3"/>
    <property type="match status" value="1"/>
</dbReference>
<dbReference type="Gene3D" id="3.90.75.20">
    <property type="match status" value="1"/>
</dbReference>
<comment type="caution">
    <text evidence="2">The sequence shown here is derived from an EMBL/GenBank/DDBJ whole genome shotgun (WGS) entry which is preliminary data.</text>
</comment>
<dbReference type="RefSeq" id="WP_080062724.1">
    <property type="nucleotide sequence ID" value="NZ_MZGX01000001.1"/>
</dbReference>
<name>A0A1V4SR79_RUMHU</name>
<dbReference type="EMBL" id="MZGX01000001">
    <property type="protein sequence ID" value="OPX46409.1"/>
    <property type="molecule type" value="Genomic_DNA"/>
</dbReference>
<dbReference type="Proteomes" id="UP000191554">
    <property type="component" value="Unassembled WGS sequence"/>
</dbReference>
<evidence type="ECO:0000259" key="1">
    <source>
        <dbReference type="Pfam" id="PF13392"/>
    </source>
</evidence>